<dbReference type="EMBL" id="CAKXYP010000003">
    <property type="protein sequence ID" value="CAH9414347.1"/>
    <property type="molecule type" value="Genomic_DNA"/>
</dbReference>
<name>A0ABN8UVL2_STRGL</name>
<organism evidence="2 3">
    <name type="scientific">Streptomyces globisporus</name>
    <dbReference type="NCBI Taxonomy" id="1908"/>
    <lineage>
        <taxon>Bacteria</taxon>
        <taxon>Bacillati</taxon>
        <taxon>Actinomycetota</taxon>
        <taxon>Actinomycetes</taxon>
        <taxon>Kitasatosporales</taxon>
        <taxon>Streptomycetaceae</taxon>
        <taxon>Streptomyces</taxon>
    </lineage>
</organism>
<gene>
    <name evidence="2" type="ORF">SGL43_01350</name>
</gene>
<protein>
    <recommendedName>
        <fullName evidence="1">HNH nuclease domain-containing protein</fullName>
    </recommendedName>
</protein>
<dbReference type="Pfam" id="PF13391">
    <property type="entry name" value="HNH_2"/>
    <property type="match status" value="1"/>
</dbReference>
<dbReference type="InterPro" id="IPR003615">
    <property type="entry name" value="HNH_nuc"/>
</dbReference>
<evidence type="ECO:0000313" key="2">
    <source>
        <dbReference type="EMBL" id="CAH9414347.1"/>
    </source>
</evidence>
<dbReference type="Proteomes" id="UP001154015">
    <property type="component" value="Unassembled WGS sequence"/>
</dbReference>
<evidence type="ECO:0000313" key="3">
    <source>
        <dbReference type="Proteomes" id="UP001154015"/>
    </source>
</evidence>
<proteinExistence type="predicted"/>
<evidence type="ECO:0000259" key="1">
    <source>
        <dbReference type="Pfam" id="PF13391"/>
    </source>
</evidence>
<comment type="caution">
    <text evidence="2">The sequence shown here is derived from an EMBL/GenBank/DDBJ whole genome shotgun (WGS) entry which is preliminary data.</text>
</comment>
<sequence>MLLSMTEAESAAPNTPGTAWSFLVTGEERQFQGNSGYEDIIEESYSYDSTVGNHQHVAVGDLVVVRNGKEALGAGYVEALQVLPDQEKVRSRCPFCTSTGFKERATMLPRFWCSRCKNAFDTPTSETVRVTAFRAHYGGTWQPLDGCLDKTQLSELSLSRSDQQSIKKMDRRRTLTAIDARGVRLPGRRELRRADRLRPQELPGGRRRSAAAVRRGQDGFRRALVREYGLICAVTGAAPAEVLEAAHLRPFAETEQHRVEEGLILRSDVHRLFDSGLLAIDAELVVHVAPSLAGHAVYSALAGVPLRIPPDAPMDRAVVADHHAATVATW</sequence>
<accession>A0ABN8UVL2</accession>
<reference evidence="2" key="1">
    <citation type="submission" date="2022-03" db="EMBL/GenBank/DDBJ databases">
        <authorList>
            <person name="Leyn A S."/>
        </authorList>
    </citation>
    <scope>NUCLEOTIDE SEQUENCE</scope>
    <source>
        <strain evidence="2">Streptomyces globisporus 4-3</strain>
    </source>
</reference>
<keyword evidence="3" id="KW-1185">Reference proteome</keyword>
<feature type="domain" description="HNH nuclease" evidence="1">
    <location>
        <begin position="232"/>
        <end position="281"/>
    </location>
</feature>